<dbReference type="EMBL" id="JALNTZ010000008">
    <property type="protein sequence ID" value="KAJ3643481.1"/>
    <property type="molecule type" value="Genomic_DNA"/>
</dbReference>
<comment type="caution">
    <text evidence="3">The sequence shown here is derived from an EMBL/GenBank/DDBJ whole genome shotgun (WGS) entry which is preliminary data.</text>
</comment>
<dbReference type="Gene3D" id="1.10.418.10">
    <property type="entry name" value="Calponin-like domain"/>
    <property type="match status" value="1"/>
</dbReference>
<dbReference type="InterPro" id="IPR036872">
    <property type="entry name" value="CH_dom_sf"/>
</dbReference>
<dbReference type="PANTHER" id="PTHR12509:SF9">
    <property type="entry name" value="SPERM FLAGELLAR PROTEIN 1 ISOFORM X1"/>
    <property type="match status" value="1"/>
</dbReference>
<dbReference type="InterPro" id="IPR052111">
    <property type="entry name" value="Spermatogenesis_Ciliary_MAP"/>
</dbReference>
<organism evidence="3 4">
    <name type="scientific">Zophobas morio</name>
    <dbReference type="NCBI Taxonomy" id="2755281"/>
    <lineage>
        <taxon>Eukaryota</taxon>
        <taxon>Metazoa</taxon>
        <taxon>Ecdysozoa</taxon>
        <taxon>Arthropoda</taxon>
        <taxon>Hexapoda</taxon>
        <taxon>Insecta</taxon>
        <taxon>Pterygota</taxon>
        <taxon>Neoptera</taxon>
        <taxon>Endopterygota</taxon>
        <taxon>Coleoptera</taxon>
        <taxon>Polyphaga</taxon>
        <taxon>Cucujiformia</taxon>
        <taxon>Tenebrionidae</taxon>
        <taxon>Zophobas</taxon>
    </lineage>
</organism>
<dbReference type="FunFam" id="1.10.418.10:FF:000059">
    <property type="entry name" value="RIKEN cDNA 6430531B16 gene"/>
    <property type="match status" value="1"/>
</dbReference>
<accession>A0AA38HUY2</accession>
<dbReference type="Proteomes" id="UP001168821">
    <property type="component" value="Unassembled WGS sequence"/>
</dbReference>
<proteinExistence type="predicted"/>
<evidence type="ECO:0000256" key="1">
    <source>
        <dbReference type="SAM" id="Coils"/>
    </source>
</evidence>
<dbReference type="AlphaFoldDB" id="A0AA38HUY2"/>
<protein>
    <recommendedName>
        <fullName evidence="2">Calponin-homology (CH) domain-containing protein</fullName>
    </recommendedName>
</protein>
<dbReference type="GO" id="GO:0005930">
    <property type="term" value="C:axoneme"/>
    <property type="evidence" value="ECO:0007669"/>
    <property type="project" value="TreeGrafter"/>
</dbReference>
<evidence type="ECO:0000259" key="2">
    <source>
        <dbReference type="PROSITE" id="PS50021"/>
    </source>
</evidence>
<dbReference type="InterPro" id="IPR010441">
    <property type="entry name" value="CH_2"/>
</dbReference>
<dbReference type="Pfam" id="PF06294">
    <property type="entry name" value="CH_2"/>
    <property type="match status" value="1"/>
</dbReference>
<dbReference type="InterPro" id="IPR001715">
    <property type="entry name" value="CH_dom"/>
</dbReference>
<dbReference type="GO" id="GO:0051493">
    <property type="term" value="P:regulation of cytoskeleton organization"/>
    <property type="evidence" value="ECO:0007669"/>
    <property type="project" value="TreeGrafter"/>
</dbReference>
<sequence>MEGDYEELYKWIEEHTISRPKRNINRDFADAVPLVEILKHHYPKLVELHNYCPKNSYSQKLINWETLNKKVLKKLQINLTKKRIDQLCKAEMGAIERLLLEIKQKVEQKTSGNEHCEVFYLEGPNSPVGKLQNGTHKKMVPSTVVDKMQAQLDEKSEAVNILKNKVDHLENLLNIKEERIKDLSIQLQTIVNQSSRPESAQERASKFFGFFQSSTILPEPNKHEQ</sequence>
<evidence type="ECO:0000313" key="3">
    <source>
        <dbReference type="EMBL" id="KAJ3643481.1"/>
    </source>
</evidence>
<dbReference type="PROSITE" id="PS50021">
    <property type="entry name" value="CH"/>
    <property type="match status" value="1"/>
</dbReference>
<dbReference type="SUPFAM" id="SSF47576">
    <property type="entry name" value="Calponin-homology domain, CH-domain"/>
    <property type="match status" value="1"/>
</dbReference>
<dbReference type="PANTHER" id="PTHR12509">
    <property type="entry name" value="SPERMATOGENESIS-ASSOCIATED 4-RELATED"/>
    <property type="match status" value="1"/>
</dbReference>
<gene>
    <name evidence="3" type="ORF">Zmor_026190</name>
</gene>
<dbReference type="GO" id="GO:0008017">
    <property type="term" value="F:microtubule binding"/>
    <property type="evidence" value="ECO:0007669"/>
    <property type="project" value="TreeGrafter"/>
</dbReference>
<feature type="domain" description="Calponin-homology (CH)" evidence="2">
    <location>
        <begin position="2"/>
        <end position="107"/>
    </location>
</feature>
<reference evidence="3" key="1">
    <citation type="journal article" date="2023" name="G3 (Bethesda)">
        <title>Whole genome assemblies of Zophobas morio and Tenebrio molitor.</title>
        <authorList>
            <person name="Kaur S."/>
            <person name="Stinson S.A."/>
            <person name="diCenzo G.C."/>
        </authorList>
    </citation>
    <scope>NUCLEOTIDE SEQUENCE</scope>
    <source>
        <strain evidence="3">QUZm001</strain>
    </source>
</reference>
<keyword evidence="4" id="KW-1185">Reference proteome</keyword>
<evidence type="ECO:0000313" key="4">
    <source>
        <dbReference type="Proteomes" id="UP001168821"/>
    </source>
</evidence>
<name>A0AA38HUY2_9CUCU</name>
<feature type="coiled-coil region" evidence="1">
    <location>
        <begin position="145"/>
        <end position="193"/>
    </location>
</feature>
<keyword evidence="1" id="KW-0175">Coiled coil</keyword>